<gene>
    <name evidence="5" type="ORF">SAMN04487766_10611</name>
</gene>
<sequence>MGAGPTGRGTGAAVITRLFIYAETVSETTSPAQSVFTKIIGGELPGRFVWADDTCVAFATIAPHTDGHVLVVPREPIVSYVDAPDELVAHLAVVAKRIGRTQTRVFDAARAAVMVVGYEIDHLHLHVLPIRSEADVAPAAARHDVTDAELDAAMERLRAGLREDGWGGNVPASLDSPALA</sequence>
<feature type="short sequence motif" description="Histidine triad motif" evidence="2 3">
    <location>
        <begin position="122"/>
        <end position="126"/>
    </location>
</feature>
<organism evidence="5 6">
    <name type="scientific">Actinomyces ruminicola</name>
    <dbReference type="NCBI Taxonomy" id="332524"/>
    <lineage>
        <taxon>Bacteria</taxon>
        <taxon>Bacillati</taxon>
        <taxon>Actinomycetota</taxon>
        <taxon>Actinomycetes</taxon>
        <taxon>Actinomycetales</taxon>
        <taxon>Actinomycetaceae</taxon>
        <taxon>Actinomyces</taxon>
    </lineage>
</organism>
<dbReference type="PROSITE" id="PS51084">
    <property type="entry name" value="HIT_2"/>
    <property type="match status" value="1"/>
</dbReference>
<dbReference type="EMBL" id="FNHU01000006">
    <property type="protein sequence ID" value="SDM71614.1"/>
    <property type="molecule type" value="Genomic_DNA"/>
</dbReference>
<dbReference type="Pfam" id="PF01230">
    <property type="entry name" value="HIT"/>
    <property type="match status" value="1"/>
</dbReference>
<feature type="domain" description="HIT" evidence="4">
    <location>
        <begin position="35"/>
        <end position="138"/>
    </location>
</feature>
<keyword evidence="5" id="KW-0378">Hydrolase</keyword>
<dbReference type="GO" id="GO:0016787">
    <property type="term" value="F:hydrolase activity"/>
    <property type="evidence" value="ECO:0007669"/>
    <property type="project" value="UniProtKB-KW"/>
</dbReference>
<protein>
    <submittedName>
        <fullName evidence="5">Diadenosine tetraphosphate (Ap4A) hydrolase</fullName>
    </submittedName>
</protein>
<dbReference type="Gene3D" id="3.30.428.10">
    <property type="entry name" value="HIT-like"/>
    <property type="match status" value="1"/>
</dbReference>
<dbReference type="InterPro" id="IPR001310">
    <property type="entry name" value="Histidine_triad_HIT"/>
</dbReference>
<dbReference type="InterPro" id="IPR036265">
    <property type="entry name" value="HIT-like_sf"/>
</dbReference>
<name>A0A1G9VHD4_9ACTO</name>
<evidence type="ECO:0000313" key="5">
    <source>
        <dbReference type="EMBL" id="SDM71614.1"/>
    </source>
</evidence>
<dbReference type="PRINTS" id="PR00332">
    <property type="entry name" value="HISTRIAD"/>
</dbReference>
<evidence type="ECO:0000256" key="1">
    <source>
        <dbReference type="PIRSR" id="PIRSR601310-1"/>
    </source>
</evidence>
<dbReference type="GO" id="GO:0009117">
    <property type="term" value="P:nucleotide metabolic process"/>
    <property type="evidence" value="ECO:0007669"/>
    <property type="project" value="TreeGrafter"/>
</dbReference>
<dbReference type="Proteomes" id="UP000199671">
    <property type="component" value="Unassembled WGS sequence"/>
</dbReference>
<dbReference type="SUPFAM" id="SSF54197">
    <property type="entry name" value="HIT-like"/>
    <property type="match status" value="1"/>
</dbReference>
<evidence type="ECO:0000256" key="2">
    <source>
        <dbReference type="PIRSR" id="PIRSR601310-3"/>
    </source>
</evidence>
<dbReference type="AlphaFoldDB" id="A0A1G9VHD4"/>
<evidence type="ECO:0000256" key="3">
    <source>
        <dbReference type="PROSITE-ProRule" id="PRU00464"/>
    </source>
</evidence>
<evidence type="ECO:0000259" key="4">
    <source>
        <dbReference type="PROSITE" id="PS51084"/>
    </source>
</evidence>
<dbReference type="PANTHER" id="PTHR46648">
    <property type="entry name" value="HIT FAMILY PROTEIN 1"/>
    <property type="match status" value="1"/>
</dbReference>
<proteinExistence type="predicted"/>
<dbReference type="PANTHER" id="PTHR46648:SF1">
    <property type="entry name" value="ADENOSINE 5'-MONOPHOSPHORAMIDASE HNT1"/>
    <property type="match status" value="1"/>
</dbReference>
<accession>A0A1G9VHD4</accession>
<feature type="active site" description="Tele-AMP-histidine intermediate" evidence="1">
    <location>
        <position position="124"/>
    </location>
</feature>
<evidence type="ECO:0000313" key="6">
    <source>
        <dbReference type="Proteomes" id="UP000199671"/>
    </source>
</evidence>
<dbReference type="InterPro" id="IPR011146">
    <property type="entry name" value="HIT-like"/>
</dbReference>
<reference evidence="5 6" key="1">
    <citation type="submission" date="2016-10" db="EMBL/GenBank/DDBJ databases">
        <authorList>
            <person name="de Groot N.N."/>
        </authorList>
    </citation>
    <scope>NUCLEOTIDE SEQUENCE [LARGE SCALE GENOMIC DNA]</scope>
    <source>
        <strain evidence="5 6">KPR-7B</strain>
    </source>
</reference>